<dbReference type="EMBL" id="MVGC01000170">
    <property type="protein sequence ID" value="RJE22395.1"/>
    <property type="molecule type" value="Genomic_DNA"/>
</dbReference>
<gene>
    <name evidence="1" type="ORF">PHISCL_05256</name>
</gene>
<evidence type="ECO:0000313" key="1">
    <source>
        <dbReference type="EMBL" id="RJE22395.1"/>
    </source>
</evidence>
<dbReference type="AlphaFoldDB" id="A0A3A2ZWM4"/>
<keyword evidence="2" id="KW-1185">Reference proteome</keyword>
<comment type="caution">
    <text evidence="1">The sequence shown here is derived from an EMBL/GenBank/DDBJ whole genome shotgun (WGS) entry which is preliminary data.</text>
</comment>
<dbReference type="OrthoDB" id="4538483at2759"/>
<evidence type="ECO:0000313" key="2">
    <source>
        <dbReference type="Proteomes" id="UP000266188"/>
    </source>
</evidence>
<proteinExistence type="predicted"/>
<sequence>MSSFPSTYERLKAHLAKVLDDPASPLDLRLIDMTRVELTEDTDPVVPATLLTQVSQILPVFQDDPTPLTELCIEATAYSTFTDIRSIDPPINLLAGLEAPSPPINLLAVSLLGKASKTPSDAAIVAGDSELATSLVKLWLSTPSPRVAQSALDVICQLLEVDLGRRSPDGEYSSGYDERVGQGLMWRRMFTDKRVYGLLFSICSLADDGPESLSRRDTTVAQGRLMNLLVKAGTLRWCMISRSQIKEIESKYDSTSLLHFAACKMVDKKDILMHMTLLDFFQDLLAIDAPGLMARTYIQSQFTFSSPALDFLISTQLHATVLDDYLHGSESENLDFPYLKGHFTAYVARYAELYPNHFLQNPQSMLDSILSSIRSTLSISHEQYAVDLSLADQLMVLSSLPRIMLVEASTRQLNPMQLVPTKPTSKAALGALAKIFHGPVMPEAADSMQPFSSGQTPTDWSKEAAAARILYYTYIQAHPDMWKDITHSAEVLALPDTAVVSISFVKDIITANWNLATDELLSSPAGSRFKLPSEEEIQQKFTSPSVQVAPSGTWAVLTQPALLTVIPYLFKPPRTYGDFGGGAVGSSSIVWKVAIARFDALVALDNRIHDVNDADNEDLEQIRSALTRLVNQGPLGDIDRTASSVGTAGM</sequence>
<reference evidence="2" key="1">
    <citation type="submission" date="2017-02" db="EMBL/GenBank/DDBJ databases">
        <authorList>
            <person name="Tafer H."/>
            <person name="Lopandic K."/>
        </authorList>
    </citation>
    <scope>NUCLEOTIDE SEQUENCE [LARGE SCALE GENOMIC DNA]</scope>
    <source>
        <strain evidence="2">CBS 366.77</strain>
    </source>
</reference>
<dbReference type="STRING" id="2070753.A0A3A2ZWM4"/>
<name>A0A3A2ZWM4_9EURO</name>
<protein>
    <submittedName>
        <fullName evidence="1">Uncharacterized protein</fullName>
    </submittedName>
</protein>
<accession>A0A3A2ZWM4</accession>
<dbReference type="Proteomes" id="UP000266188">
    <property type="component" value="Unassembled WGS sequence"/>
</dbReference>
<organism evidence="1 2">
    <name type="scientific">Aspergillus sclerotialis</name>
    <dbReference type="NCBI Taxonomy" id="2070753"/>
    <lineage>
        <taxon>Eukaryota</taxon>
        <taxon>Fungi</taxon>
        <taxon>Dikarya</taxon>
        <taxon>Ascomycota</taxon>
        <taxon>Pezizomycotina</taxon>
        <taxon>Eurotiomycetes</taxon>
        <taxon>Eurotiomycetidae</taxon>
        <taxon>Eurotiales</taxon>
        <taxon>Aspergillaceae</taxon>
        <taxon>Aspergillus</taxon>
        <taxon>Aspergillus subgen. Polypaecilum</taxon>
    </lineage>
</organism>